<sequence>MATVIGVVSRVVGEVFAVAGDGTRRPLVEGDRLFAGEQLLTGAEGAISVALANGGELTLGRDSSMNLSTQLLATGNGDAPVDPTADAQQPQPPSQQDLTDVQQLQAAIEAGADPTQTGEATAAGPGAGGAGGAGGVGGGHSFVLLSETAGALDPTIGFPTGPITAGPLFPEAEILAPTDFSPELTVVFLDEEGSVVTGPGVVDEEALDGGESGGGNPGSNPGSNAERTSGTLIINSPDGIGRIEVLDAAGNWINVAGGGTVQGTYGVLVFDAAGNWTYTLTDNSLDHSNPNATGAEDQLFDNFSVRVFDLDGDVSPTVPLTIAINDDGPSAGLEFSREGGDVIIDESAGLQPGSHDVAGPLAVFDGVANPSSDMRAYAQGTAPAVIANYDFGADEGGATAVYSLALIEGEGGEGQEGPQAQAAGLTTTSGSPITLSVEGGLVVGRDADGNAAFAISIDPDTGVISVAQYQSLHHPDGSDANDSIDLSGLIRAVLTVTDGDGDKAVASADIGQLIRFVDDGPTASIQTNEGGRVSHDESAGLQNGTVTPTPGGDANDNDTNAPSVVSLFSGVSNTGTDLSSTGYATSNGAVVDISGSSTGEDNEGATTVLSLSIVDGNGSDSGLTTTDGQTIRLYLENGLIVGRVDGGDTGPGAAAFAIAIGQDGSVSVAQYISLNHPDTGSADDAVTLSGKVRAVVTVTDGDGDVDTAQVGIGGAIRFEDDGPTAVIERLEGVRVTHDESAGLQNGTATPTPQGDALDDDTSNPDVIALFAGVSNVGTDLSGYATSAGPVVSTAGTSTGEDNEGATTVLSLEITGGDGTDSGLTTTDGQVIRLYMENGLIVGRVDGGDQGPGAAVFAVAMGQDGTISVAQYMSLNHPDTGSRDEGVDLGGLVRAVVTVTDGDGDVDVATVNIGGAIRFEDDAPTASIQAVEGARVTHDETPGLQNGTATPTPGNDANDNDTNNPSVIALFSSVADAGTALAAGYATSNGPVVDASGSSTGEDQEGATTVLSLEVQDADSGLTTLDGSSIVLTVENGLIVGRVDGGTYNGQAAFAVAIGQDGSISVAQYIPLQHPDTASHDDALNLSGKIRAVVTVTDGDGDVSTDSVGIGGAVRFEDDGPTATQVTATSVLDDEGLNGGINGGPGDVADAHTSTSGSLGYDAGADGLKSIELTGPTSLGSESVTSTWNASTNTLTISSARGDLMTVVLTDLATGAYTVNLLKPLMHTVSGTEDNITLNVGYKVTDGDGDTADGSLAVTINDDTPTLQVGALDLNSSVTFVGTDAGYSNSYGYYIKGDDGTPLSGKVIWANVHDQGNGDTFDLGNLDPASTGFFIIPDGGANGGLANGADITFQLVGGKWQAFIGSTPLTGADGANVLFSDATLNPGGSHLQDTGNAGNQNWEDKTATSDYDYNDVSTSVTWGSTLQLQVDETNLGLGATATASADFSGLFNVQPGADGLGSLDYGLEVTNPASGLVDTETGDDVVLFLENGQVVGRVGDASGEVVFTLTVGADGKVTLEQLRAIEHPTSDPDEAAFLGSGHVKLNLTVTDGDGDTASGGLDIGKVISFRDDAPSISAGEIASGELQVDETNLLVDKAVDYSTAFTSSYGADGAGSISYTLAISATGADSGLKDTASGSDIKLYLEGGQVVGRVGGPAGAISFTVTVDADGKVTLDQKLAIVHPTSDPDEATGLSAADLVKLVATITDKDGDSSNATLNLGNAISFKDDGPNIDPGQVASGSLQVDETVLGTDATRDFSGSFTHAFGNDGAGTITYALTISAPGADTGLKDTASGSDIKLYLENGEVVGRVGDQSGAISFKVTVDADGKVTLDQKLAIVHSPNTGPDQATGLSAADLVKLTATITDKDGDTDSATVNLGNAISFKDDAPSIRAAEIPADSLQVDETFLGSNSTTDFSSAFIKSYGADGAGTTTYALDVKSQGVDSGLKDTATGSDIKLYLEGGEVVGRVGSDTGAVAFKVTVDASGKVTLDQVRAIVHSPNTGPDQESSLSAADLVKLVATITDKDGDANSATLNLGNAISFKDDAPTINAGQAQLGSLQVDETNLALNATTNFSSAFTSNYGADGAGSIGYALEVKAQGADSGLKDTATGSDIKLYLEGGEVVGRVGSDTGAVAFKVTVDASGNVTLDQVRAIVHSPNTGPDQASGLSAADLVKLVATITDKDGDANSASLNLGNAISFKDDAPTINAGQAQTASLQVDETNLALNATTNFSGAFTSSYGADGAGSIGYTLEVKAQGADSGLKDTATGSDIKLYLEGGEVVGRVGSDTGAVAFKVTVDASGNVTLDQVRAIVHSPNTGPDQATGLSAADLVKLVATITDKDGDASSASLNLGSAISFKDDAPSIRAAEIPADSLQVDETFLNSNSTTDFSSAFIKNYGADGAGTTTYALDVKSQGVDSGLKDTATGSDIKLYLEGGEVVGRVGSDTGAIAFKVTVDASGKVTLDQVRAIVHSPNTGPDQESSLSAADLVKLVATITDKDGDANSATLNLGNAISFKDDAPTINAGQAQLGSLQVDETNLALNATTNFSSAFTSNYGADGAGSIGYALEVKAQGADSGLKDTATGSDIKLYLEGGEVVGRVGTSTGAVAFKVTVDASGNVTLDQVRAIVHSPNTGPDQATGLSAADLVKLVATITDKDGDANSASLNLGNAISFKDDAPTISAGQVEAGSLQVDETVLGTDATRDFSGSFTRNYGADGAGTTTYALDVKSAGADSGLKDSATGSDIKLYLEGNAVVGRVGSDTGAVAFRVTVDADGKVTLDQKLAVLHTPNSGPDQPTGLSAADLVKLTATITDKDGDASSATLNLGNAISFRDDAPTAGNSTAPNVLDDEGLSGGINGGPGDVAGASTSTSGTLNYSAGADGLKSIELTGPTSLGSESVTSTWNASTNTLTISSARGALMTVVLTDLASGAYTVNLLKPLMHTVNGTEDNITLNVGYKVTDKDDDSATGSLAVTINDDTPTIQVGALDLNSSVTFVGSSAGYSNSYGYYIKGDDGTPVSGEVIWANVHSQTAGDTSDISGLDPAHTGFFIIPNGGANAGLANGAEITFQLVGGKWQAFIGSTPLTGADGANVLFSDATLNPGGSHLQDTGSAGNQNWEDQTNSSDYDYNDVSTSVTWGATQQLQVDESNLALNATADFSGLFNVQPGADGLQSLAYKLTVQDANSGLVDTASGQNVVLSVNGAGVVEGRTATGNDLVFTLTVGADGKVTLDQLRSIVHPTSDPDEAKFLGSGHISLSATATDKDGDTATGNLDIGKVISFKDDAPATGTNQTVQLDDDARPNGIPGGTGDDADSQNATGTLSHSYGNDGAGSISWVNTGAPAGFTYETSGNNLVIKQGTTTVLTVTLTNSQTGAYSVVQNAPIHHADGDNENNQAFQLTYKVTDKDGDSANGTLNINVDDDTPVAKNDVATVGESVAPDINMVFVLDFSGSISKSELGQMLDAVKAAAQALFTGNTGDVQMQVVAFSGDAKSYAPVTSYAAFESLINSLDPNEPGGVRPYDGNTDFTAAIEKTMDAFNPLPGWNNQVVFISDGNPNEQTQSGNALLNQTATDWQQFINDNGINVTTIGIGDGIDNDNLQDVDLDGSGSPILIGDFSDLVDTLLDQVSTGMVSGNVLNGSDGVAGTADDDGFGADGKGGIKSLTVDGDVYTWNGSNATAQLNITTDLGGKLAFNFATGAWSYTAPSGLTGNTAEQIGYTIVDSDGDPSSATLTINITAANDAPVAVNDTFSTNEDTSVTITSAGLFGADGTGPLNDHDADSSAFTTIKVTQLASNGVLQFNGAAVTLNQVISIADINAGKLVFLPDGNENGAPYATFKYQVSDGSTYSNVATVTINVAAVNDAPVAVDDSFSTNEDTAVTITANGLFGADGTGPNNDSDVDSGAFDNIKVTQLATDGVLKLNGVAVTLNQVITLADINAGKLVFVPDGNENGSPYATFQYQVSDGSLYSNTATVTITVNPVNDAPVAVNDTFSTTEDTSVTITAAGLFGADGTGSDNDSDVDSSSFANIKVTQLASNGVLQLNGVAVTLGQVISAADINANKLVFVPDSNENGSPYATFQYQVSDGSLYSNTATVTINVSAVNDAPVAVNDTFTTTEDNAVTITSTGLFGTDGTGPLNDSDVDSGAFTDIKVTQLATDGVLKLNGVAVTLNQVISIADINAGKLVFVPDGNENGAPYATFQYQVSDGSLYSNTATVTINVTAVNDAPLLDLDGNDSAGVVGTGYQTTYTEGTAAVAIADIDTLVTDIDNSTIASAKVVLTNAQAGDVLTATGLPSGITGVVDTSVAGKITVTLTGVATKAAYETAIETIRYSSTSTNPSTTPRNVTVVVNDGATDSNTAQTTIKVVAVDNGPDAKNDVANVVEGHGQDFNVVFVLDFSGSIDNTELNQMLTAVKQAGAELFDGTSGHVQLQIVAFSSTATSYVPVTSVEAFSSLIDSLNPNAGGVRPFDGNTDFTAGIQQTMSAYTPISGWSNQVVFISDGNPNEQTGTGGNSLTDATSTAWNTFVDSNGINVTTVGIGDGINNARLQDVDLDGQGSPLNVAGFGQLVDALLGQVVGGDVSGNVLWGSDGVSGTADDDSYGVDGAGYIKSVTIGSVTYTWNGTSTITPSSGSPISGSVLTGIETPEHGKLTFNFATGAWSYVAPDGLTSNLTEQFGYSLVDSDGTTDTATLTVNVTDANSPPAGADATLSLLEDASHVLSASSFGFSDAEGDSLAAVKITTLPTAGQLTLNGSAISAGTTVSVADINAGKLVFTPAANASGTGYAKFTFQVQDDGGTANGGVNLDPNPNTITFNVTAVNDAPVLGGMGGTLNYTENAGVKIIDSSVTLSDVDSPNFNGGSLVVAFTANGTAADQLSVVNQGTGSGQLNVSGSNLRLGSTNIGTIAGGTNGSSLTISFTNNLATLAVVQALIQQIAYANTSDNPSTLDRTLSFTVKDGDGTANGGVDTASAIAYVHLNAVNDAPVANADHVVAYNASVVVPDWALLWNDSDADSNVLSLNSVGGASGGSVSHSGSGLAGTTSFTDSGSVGGSFTYTTKDEQGAVSSSGAVEVDRDNSGTIGSSGDSSDQIVIDNSALGNTLAGGSGNDVLIGGVGDDTLNGNNGNDLLVGGAGDDALNGGGGIDTASYIDATSGVTVSLASAAAQNTGGAGTDTLSGIENLIGSNFGDVLTGNSGDNTLSGLAGNDTLIGNGGNDILSGGDGADTFKWQAGETGLTHITDFTKGVDSLDLSQLLSGEHANLGSLSQYLTFSFGASTTITVDSNGAGAGATGPTIVLDGINLQTSYGVADAGGVISGMLGDGTLKVDV</sequence>
<evidence type="ECO:0000256" key="2">
    <source>
        <dbReference type="SAM" id="MobiDB-lite"/>
    </source>
</evidence>
<feature type="domain" description="VWFA" evidence="3">
    <location>
        <begin position="3441"/>
        <end position="3626"/>
    </location>
</feature>
<dbReference type="Pfam" id="PF17803">
    <property type="entry name" value="Cadherin_4"/>
    <property type="match status" value="5"/>
</dbReference>
<feature type="domain" description="VWFA" evidence="3">
    <location>
        <begin position="4389"/>
        <end position="4574"/>
    </location>
</feature>
<dbReference type="InterPro" id="IPR002035">
    <property type="entry name" value="VWF_A"/>
</dbReference>
<feature type="compositionally biased region" description="Low complexity" evidence="2">
    <location>
        <begin position="78"/>
        <end position="100"/>
    </location>
</feature>
<evidence type="ECO:0000313" key="4">
    <source>
        <dbReference type="EMBL" id="XBY65868.1"/>
    </source>
</evidence>
<feature type="compositionally biased region" description="Low complexity" evidence="2">
    <location>
        <begin position="5075"/>
        <end position="5085"/>
    </location>
</feature>
<dbReference type="GO" id="GO:0005509">
    <property type="term" value="F:calcium ion binding"/>
    <property type="evidence" value="ECO:0007669"/>
    <property type="project" value="InterPro"/>
</dbReference>
<dbReference type="Pfam" id="PF13448">
    <property type="entry name" value="DUF4114"/>
    <property type="match status" value="1"/>
</dbReference>
<feature type="compositionally biased region" description="Polar residues" evidence="2">
    <location>
        <begin position="3314"/>
        <end position="3323"/>
    </location>
</feature>
<feature type="region of interest" description="Disordered" evidence="2">
    <location>
        <begin position="72"/>
        <end position="132"/>
    </location>
</feature>
<dbReference type="PROSITE" id="PS00330">
    <property type="entry name" value="HEMOLYSIN_CALCIUM"/>
    <property type="match status" value="3"/>
</dbReference>
<dbReference type="RefSeq" id="WP_350448077.1">
    <property type="nucleotide sequence ID" value="NZ_CP158373.1"/>
</dbReference>
<dbReference type="Pfam" id="PF19116">
    <property type="entry name" value="DUF5801"/>
    <property type="match status" value="15"/>
</dbReference>
<dbReference type="NCBIfam" id="TIGR01965">
    <property type="entry name" value="VCBS_repeat"/>
    <property type="match status" value="1"/>
</dbReference>
<dbReference type="EMBL" id="CP158373">
    <property type="protein sequence ID" value="XBY65868.1"/>
    <property type="molecule type" value="Genomic_DNA"/>
</dbReference>
<dbReference type="InterPro" id="IPR047777">
    <property type="entry name" value="LapA-like_RM"/>
</dbReference>
<proteinExistence type="predicted"/>
<protein>
    <submittedName>
        <fullName evidence="4">Retention module-containing protein</fullName>
    </submittedName>
</protein>
<evidence type="ECO:0000259" key="3">
    <source>
        <dbReference type="PROSITE" id="PS50234"/>
    </source>
</evidence>
<dbReference type="Pfam" id="PF17963">
    <property type="entry name" value="Big_9"/>
    <property type="match status" value="1"/>
</dbReference>
<dbReference type="PROSITE" id="PS50234">
    <property type="entry name" value="VWFA"/>
    <property type="match status" value="2"/>
</dbReference>
<dbReference type="InterPro" id="IPR043824">
    <property type="entry name" value="DUF5801"/>
</dbReference>
<dbReference type="NCBIfam" id="NF033682">
    <property type="entry name" value="retention_LapA"/>
    <property type="match status" value="1"/>
</dbReference>
<dbReference type="InterPro" id="IPR010221">
    <property type="entry name" value="VCBS_dom"/>
</dbReference>
<feature type="compositionally biased region" description="Polar residues" evidence="2">
    <location>
        <begin position="942"/>
        <end position="962"/>
    </location>
</feature>
<dbReference type="InterPro" id="IPR036465">
    <property type="entry name" value="vWFA_dom_sf"/>
</dbReference>
<feature type="region of interest" description="Disordered" evidence="2">
    <location>
        <begin position="5061"/>
        <end position="5085"/>
    </location>
</feature>
<dbReference type="SUPFAM" id="SSF51120">
    <property type="entry name" value="beta-Roll"/>
    <property type="match status" value="1"/>
</dbReference>
<dbReference type="PRINTS" id="PR00313">
    <property type="entry name" value="CABNDNGRPT"/>
</dbReference>
<feature type="region of interest" description="Disordered" evidence="2">
    <location>
        <begin position="521"/>
        <end position="557"/>
    </location>
</feature>
<keyword evidence="1" id="KW-0106">Calcium</keyword>
<feature type="region of interest" description="Disordered" evidence="2">
    <location>
        <begin position="201"/>
        <end position="233"/>
    </location>
</feature>
<dbReference type="InterPro" id="IPR018511">
    <property type="entry name" value="Hemolysin-typ_Ca-bd_CS"/>
</dbReference>
<feature type="region of interest" description="Disordered" evidence="2">
    <location>
        <begin position="934"/>
        <end position="962"/>
    </location>
</feature>
<dbReference type="Pfam" id="PF00092">
    <property type="entry name" value="VWA"/>
    <property type="match status" value="2"/>
</dbReference>
<dbReference type="InterPro" id="IPR025193">
    <property type="entry name" value="DUF4114"/>
</dbReference>
<dbReference type="InterPro" id="IPR019960">
    <property type="entry name" value="T1SS_VCA0849"/>
</dbReference>
<name>A0AAU7YA34_9PSED</name>
<dbReference type="Pfam" id="PF00353">
    <property type="entry name" value="HemolysinCabind"/>
    <property type="match status" value="2"/>
</dbReference>
<dbReference type="SMART" id="SM00327">
    <property type="entry name" value="VWA"/>
    <property type="match status" value="2"/>
</dbReference>
<reference evidence="4" key="1">
    <citation type="submission" date="2023-08" db="EMBL/GenBank/DDBJ databases">
        <title>Increased levels of nutrients transform a symbiont into a lethal pathobiont.</title>
        <authorList>
            <person name="Lachnit T."/>
            <person name="Ulrich L."/>
            <person name="Willmer F.M."/>
            <person name="Hasenbein T."/>
            <person name="Steiner L.X."/>
            <person name="Wolters M."/>
            <person name="Herbst E.M."/>
            <person name="Deines P."/>
        </authorList>
    </citation>
    <scope>NUCLEOTIDE SEQUENCE</scope>
    <source>
        <strain evidence="4">T3</strain>
    </source>
</reference>
<organism evidence="4">
    <name type="scientific">Pseudomonas solani</name>
    <dbReference type="NCBI Taxonomy" id="2731552"/>
    <lineage>
        <taxon>Bacteria</taxon>
        <taxon>Pseudomonadati</taxon>
        <taxon>Pseudomonadota</taxon>
        <taxon>Gammaproteobacteria</taxon>
        <taxon>Pseudomonadales</taxon>
        <taxon>Pseudomonadaceae</taxon>
        <taxon>Pseudomonas</taxon>
    </lineage>
</organism>
<gene>
    <name evidence="4" type="ORF">ABS648_08915</name>
</gene>
<dbReference type="InterPro" id="IPR001343">
    <property type="entry name" value="Hemolysn_Ca-bd"/>
</dbReference>
<dbReference type="Gene3D" id="3.40.50.410">
    <property type="entry name" value="von Willebrand factor, type A domain"/>
    <property type="match status" value="2"/>
</dbReference>
<dbReference type="InterPro" id="IPR040853">
    <property type="entry name" value="RapA2_cadherin-like"/>
</dbReference>
<dbReference type="InterPro" id="IPR011049">
    <property type="entry name" value="Serralysin-like_metalloprot_C"/>
</dbReference>
<feature type="region of interest" description="Disordered" evidence="2">
    <location>
        <begin position="3283"/>
        <end position="3323"/>
    </location>
</feature>
<dbReference type="CDD" id="cd00198">
    <property type="entry name" value="vWFA"/>
    <property type="match status" value="2"/>
</dbReference>
<accession>A0AAU7YA34</accession>
<dbReference type="NCBIfam" id="TIGR03661">
    <property type="entry name" value="T1SS_VCA0849"/>
    <property type="match status" value="1"/>
</dbReference>
<evidence type="ECO:0000256" key="1">
    <source>
        <dbReference type="ARBA" id="ARBA00022837"/>
    </source>
</evidence>
<dbReference type="SUPFAM" id="SSF53300">
    <property type="entry name" value="vWA-like"/>
    <property type="match status" value="2"/>
</dbReference>
<dbReference type="NCBIfam" id="NF012211">
    <property type="entry name" value="tand_rpt_95"/>
    <property type="match status" value="2"/>
</dbReference>